<comment type="caution">
    <text evidence="1">The sequence shown here is derived from an EMBL/GenBank/DDBJ whole genome shotgun (WGS) entry which is preliminary data.</text>
</comment>
<sequence>MRPDKAAPVIRLGQTQEKKDLAAALRTYERGRAKFPTDEQLKGLISAARLKMGFDGAEIDLDAELTNPTQIEQVLRAALNQRIAALSETEIVEYNRRIAEVFPLDRTRVAYAQALVSARKFETAARVFDEVSNQGSARVLLGQAVCAGAMEDYAKAEAFLRQHMETGEGEHAFLRAAAAFLDSSPDLKPAIHVLEGLDFSGDNSAIGNLIEFASRIMPPRRALLKGGILDSEVRLSEAGQSGAAVLAFAGFARRTGAMPFSMIDRFFAGYGVSTGSFYDSRAKLFWDGLDTLGGTLDASISGLRQRLDANNLDRVYTIGTSGGGVGAIVWGCELEARRVLSFSGPTDIRIEFLKQNDDARGQAAIHALNKRLDDSQLNLRAWLEARHKRSPIRMIFCENEPLDAVQANNIAHLPEVSLCPVARYAEHESVSSALGTGDLLREFDSILEDVHHG</sequence>
<keyword evidence="2" id="KW-1185">Reference proteome</keyword>
<reference evidence="1 2" key="1">
    <citation type="submission" date="2023-01" db="EMBL/GenBank/DDBJ databases">
        <title>Thalassococcus onchidii sp. nov., isolated from a marine invertebrate from the South China Sea.</title>
        <authorList>
            <person name="Xu S."/>
            <person name="Liu Z."/>
            <person name="Xu Y."/>
        </authorList>
    </citation>
    <scope>NUCLEOTIDE SEQUENCE [LARGE SCALE GENOMIC DNA]</scope>
    <source>
        <strain evidence="1 2">KCTC 32084</strain>
    </source>
</reference>
<evidence type="ECO:0008006" key="3">
    <source>
        <dbReference type="Google" id="ProtNLM"/>
    </source>
</evidence>
<name>A0ABT4XPF0_9RHOB</name>
<dbReference type="EMBL" id="JAQIOY010000001">
    <property type="protein sequence ID" value="MDA7423824.1"/>
    <property type="molecule type" value="Genomic_DNA"/>
</dbReference>
<dbReference type="InterPro" id="IPR029058">
    <property type="entry name" value="AB_hydrolase_fold"/>
</dbReference>
<dbReference type="RefSeq" id="WP_271431158.1">
    <property type="nucleotide sequence ID" value="NZ_JAQIOY010000001.1"/>
</dbReference>
<protein>
    <recommendedName>
        <fullName evidence="3">Tetratricopeptide repeat-containing protein</fullName>
    </recommendedName>
</protein>
<evidence type="ECO:0000313" key="1">
    <source>
        <dbReference type="EMBL" id="MDA7423824.1"/>
    </source>
</evidence>
<dbReference type="Proteomes" id="UP001210720">
    <property type="component" value="Unassembled WGS sequence"/>
</dbReference>
<evidence type="ECO:0000313" key="2">
    <source>
        <dbReference type="Proteomes" id="UP001210720"/>
    </source>
</evidence>
<dbReference type="InterPro" id="IPR011990">
    <property type="entry name" value="TPR-like_helical_dom_sf"/>
</dbReference>
<dbReference type="Gene3D" id="1.25.40.10">
    <property type="entry name" value="Tetratricopeptide repeat domain"/>
    <property type="match status" value="1"/>
</dbReference>
<organism evidence="1 2">
    <name type="scientific">Thalassococcus lentus</name>
    <dbReference type="NCBI Taxonomy" id="1210524"/>
    <lineage>
        <taxon>Bacteria</taxon>
        <taxon>Pseudomonadati</taxon>
        <taxon>Pseudomonadota</taxon>
        <taxon>Alphaproteobacteria</taxon>
        <taxon>Rhodobacterales</taxon>
        <taxon>Roseobacteraceae</taxon>
        <taxon>Thalassococcus</taxon>
    </lineage>
</organism>
<proteinExistence type="predicted"/>
<gene>
    <name evidence="1" type="ORF">PFY00_03725</name>
</gene>
<dbReference type="SUPFAM" id="SSF53474">
    <property type="entry name" value="alpha/beta-Hydrolases"/>
    <property type="match status" value="1"/>
</dbReference>
<accession>A0ABT4XPF0</accession>